<dbReference type="AlphaFoldDB" id="A0A831U356"/>
<name>A0A831U356_GEOME</name>
<evidence type="ECO:0000313" key="2">
    <source>
        <dbReference type="EMBL" id="HEN41613.1"/>
    </source>
</evidence>
<feature type="region of interest" description="Disordered" evidence="1">
    <location>
        <begin position="29"/>
        <end position="76"/>
    </location>
</feature>
<organism evidence="2">
    <name type="scientific">Geobacter metallireducens</name>
    <dbReference type="NCBI Taxonomy" id="28232"/>
    <lineage>
        <taxon>Bacteria</taxon>
        <taxon>Pseudomonadati</taxon>
        <taxon>Thermodesulfobacteriota</taxon>
        <taxon>Desulfuromonadia</taxon>
        <taxon>Geobacterales</taxon>
        <taxon>Geobacteraceae</taxon>
        <taxon>Geobacter</taxon>
    </lineage>
</organism>
<proteinExistence type="predicted"/>
<sequence length="76" mass="8450">MAEKASYEEQTKALNEFEAIRKVLRVPFPEDMRDLPPSPTPFPEERRWRGPCLGFQSNIIGSAPTGTGKTRGGTEA</sequence>
<evidence type="ECO:0000256" key="1">
    <source>
        <dbReference type="SAM" id="MobiDB-lite"/>
    </source>
</evidence>
<protein>
    <submittedName>
        <fullName evidence="2">Uncharacterized protein</fullName>
    </submittedName>
</protein>
<comment type="caution">
    <text evidence="2">The sequence shown here is derived from an EMBL/GenBank/DDBJ whole genome shotgun (WGS) entry which is preliminary data.</text>
</comment>
<gene>
    <name evidence="2" type="ORF">ENQ87_04420</name>
</gene>
<reference evidence="2" key="1">
    <citation type="journal article" date="2020" name="mSystems">
        <title>Genome- and Community-Level Interaction Insights into Carbon Utilization and Element Cycling Functions of Hydrothermarchaeota in Hydrothermal Sediment.</title>
        <authorList>
            <person name="Zhou Z."/>
            <person name="Liu Y."/>
            <person name="Xu W."/>
            <person name="Pan J."/>
            <person name="Luo Z.H."/>
            <person name="Li M."/>
        </authorList>
    </citation>
    <scope>NUCLEOTIDE SEQUENCE [LARGE SCALE GENOMIC DNA]</scope>
    <source>
        <strain evidence="2">SpSt-349</strain>
    </source>
</reference>
<feature type="compositionally biased region" description="Polar residues" evidence="1">
    <location>
        <begin position="55"/>
        <end position="68"/>
    </location>
</feature>
<dbReference type="EMBL" id="DSOV01000014">
    <property type="protein sequence ID" value="HEN41613.1"/>
    <property type="molecule type" value="Genomic_DNA"/>
</dbReference>
<accession>A0A831U356</accession>